<name>A0ABM5PW95_9GAMM</name>
<organism evidence="1 2">
    <name type="scientific">Yersinia similis</name>
    <dbReference type="NCBI Taxonomy" id="367190"/>
    <lineage>
        <taxon>Bacteria</taxon>
        <taxon>Pseudomonadati</taxon>
        <taxon>Pseudomonadota</taxon>
        <taxon>Gammaproteobacteria</taxon>
        <taxon>Enterobacterales</taxon>
        <taxon>Yersiniaceae</taxon>
        <taxon>Yersinia</taxon>
    </lineage>
</organism>
<proteinExistence type="predicted"/>
<gene>
    <name evidence="1" type="ORF">BF17_04965</name>
</gene>
<dbReference type="Proteomes" id="UP000019439">
    <property type="component" value="Chromosome"/>
</dbReference>
<protein>
    <submittedName>
        <fullName evidence="1">Uncharacterized protein</fullName>
    </submittedName>
</protein>
<dbReference type="EMBL" id="CP007230">
    <property type="protein sequence ID" value="AHK18754.1"/>
    <property type="molecule type" value="Genomic_DNA"/>
</dbReference>
<evidence type="ECO:0000313" key="2">
    <source>
        <dbReference type="Proteomes" id="UP000019439"/>
    </source>
</evidence>
<accession>A0ABM5PW95</accession>
<keyword evidence="2" id="KW-1185">Reference proteome</keyword>
<sequence>MLGKLYSGPMAGEYESCTGVAVPSASPLPSTRSQSVSPPWVIRPTGWPFSGIRSHLIANHCRSFRLRQRPLPVL</sequence>
<evidence type="ECO:0000313" key="1">
    <source>
        <dbReference type="EMBL" id="AHK18754.1"/>
    </source>
</evidence>
<reference evidence="1 2" key="1">
    <citation type="journal article" date="2014" name="Genome Announc.">
        <title>Genome Sequence of Yersinia similis Y228T, a Member of the Yersinia pseudotuberculosis Complex.</title>
        <authorList>
            <person name="Sprague L.D."/>
            <person name="Neubauer H."/>
        </authorList>
    </citation>
    <scope>NUCLEOTIDE SEQUENCE [LARGE SCALE GENOMIC DNA]</scope>
    <source>
        <strain evidence="1 2">228</strain>
    </source>
</reference>